<dbReference type="AlphaFoldDB" id="A0A176YJI7"/>
<sequence>MTSLKLIGAVAIAASAVASPALGQASFSNPDNCQSMFPSANCQNMGRGSPYATSRQDRQYRRTAYRQPNRYNDLNRPNSGFWPVDNAGAVAGAAVGTAAAVASAPFRSWDNSYAYDNSNGYYGGRSETGWYGNWDTYAARNGIVCRPGTLYKGEDGRQHLRQ</sequence>
<feature type="signal peptide" evidence="1">
    <location>
        <begin position="1"/>
        <end position="23"/>
    </location>
</feature>
<evidence type="ECO:0000313" key="2">
    <source>
        <dbReference type="EMBL" id="OAF05990.1"/>
    </source>
</evidence>
<dbReference type="Proteomes" id="UP000076959">
    <property type="component" value="Unassembled WGS sequence"/>
</dbReference>
<gene>
    <name evidence="2" type="ORF">AYJ54_20030</name>
</gene>
<protein>
    <submittedName>
        <fullName evidence="2">Uncharacterized protein</fullName>
    </submittedName>
</protein>
<keyword evidence="1" id="KW-0732">Signal</keyword>
<organism evidence="2 3">
    <name type="scientific">Bradyrhizobium centrolobii</name>
    <dbReference type="NCBI Taxonomy" id="1505087"/>
    <lineage>
        <taxon>Bacteria</taxon>
        <taxon>Pseudomonadati</taxon>
        <taxon>Pseudomonadota</taxon>
        <taxon>Alphaproteobacteria</taxon>
        <taxon>Hyphomicrobiales</taxon>
        <taxon>Nitrobacteraceae</taxon>
        <taxon>Bradyrhizobium</taxon>
    </lineage>
</organism>
<dbReference type="EMBL" id="LUUB01000078">
    <property type="protein sequence ID" value="OAF05990.1"/>
    <property type="molecule type" value="Genomic_DNA"/>
</dbReference>
<keyword evidence="3" id="KW-1185">Reference proteome</keyword>
<dbReference type="RefSeq" id="WP_063702905.1">
    <property type="nucleotide sequence ID" value="NZ_LUUB01000078.1"/>
</dbReference>
<dbReference type="OrthoDB" id="8265267at2"/>
<feature type="chain" id="PRO_5008054810" evidence="1">
    <location>
        <begin position="24"/>
        <end position="162"/>
    </location>
</feature>
<accession>A0A176YJI7</accession>
<evidence type="ECO:0000256" key="1">
    <source>
        <dbReference type="SAM" id="SignalP"/>
    </source>
</evidence>
<name>A0A176YJI7_9BRAD</name>
<evidence type="ECO:0000313" key="3">
    <source>
        <dbReference type="Proteomes" id="UP000076959"/>
    </source>
</evidence>
<reference evidence="2 3" key="1">
    <citation type="submission" date="2016-03" db="EMBL/GenBank/DDBJ databases">
        <title>Draft Genome Sequence of the Strain BR 10245 (Bradyrhizobium sp.) isolated from nodules of Centrolobium paraense.</title>
        <authorList>
            <person name="Simoes-Araujo J.L.Sr."/>
            <person name="Barauna A.C."/>
            <person name="Silva K."/>
            <person name="Zilli J.E."/>
        </authorList>
    </citation>
    <scope>NUCLEOTIDE SEQUENCE [LARGE SCALE GENOMIC DNA]</scope>
    <source>
        <strain evidence="2 3">BR 10245</strain>
    </source>
</reference>
<comment type="caution">
    <text evidence="2">The sequence shown here is derived from an EMBL/GenBank/DDBJ whole genome shotgun (WGS) entry which is preliminary data.</text>
</comment>
<proteinExistence type="predicted"/>